<protein>
    <recommendedName>
        <fullName evidence="5">N-acetylglucosamine-6-phosphate deacetylase</fullName>
    </recommendedName>
</protein>
<comment type="similarity">
    <text evidence="1">Belongs to the metallo-dependent hydrolases superfamily. NagA family.</text>
</comment>
<evidence type="ECO:0000313" key="4">
    <source>
        <dbReference type="Proteomes" id="UP000824139"/>
    </source>
</evidence>
<evidence type="ECO:0008006" key="5">
    <source>
        <dbReference type="Google" id="ProtNLM"/>
    </source>
</evidence>
<sequence>MRTKLLIDQHIHGAYGVDFNKAAAEDILYLSKELLQNGIGGYFPTLVTDNIMNIKHQIEVIKKAASAQTPDMAKILGIHLEGIFLNVEKCGVHNPKYFLKPTIENYQMVEDSFIKIVTLAPEFDDGLIRYLWNKGVRVQAGHCISGHLTGCRGVTHIFNAMSGIPHRGVSTALSALINDSIYTEVIGDGVHVSDDALKLVFRMKPAEKVILISDSLPITKSNLNEMIFSDSKVYYDGVRATTKEGTIAGSTALLPDIIKRLHSVKLFNPQYIENPYKYHNIVLPGYIEWDEQWNIVDVVHNS</sequence>
<reference evidence="3" key="1">
    <citation type="submission" date="2020-10" db="EMBL/GenBank/DDBJ databases">
        <authorList>
            <person name="Gilroy R."/>
        </authorList>
    </citation>
    <scope>NUCLEOTIDE SEQUENCE</scope>
    <source>
        <strain evidence="3">CHK152-2994</strain>
    </source>
</reference>
<dbReference type="InterPro" id="IPR032466">
    <property type="entry name" value="Metal_Hydrolase"/>
</dbReference>
<evidence type="ECO:0000313" key="3">
    <source>
        <dbReference type="EMBL" id="HIS82507.1"/>
    </source>
</evidence>
<dbReference type="PANTHER" id="PTHR11113:SF14">
    <property type="entry name" value="N-ACETYLGLUCOSAMINE-6-PHOSPHATE DEACETYLASE"/>
    <property type="match status" value="1"/>
</dbReference>
<dbReference type="Gene3D" id="3.20.20.140">
    <property type="entry name" value="Metal-dependent hydrolases"/>
    <property type="match status" value="1"/>
</dbReference>
<dbReference type="GO" id="GO:0008448">
    <property type="term" value="F:N-acetylglucosamine-6-phosphate deacetylase activity"/>
    <property type="evidence" value="ECO:0007669"/>
    <property type="project" value="TreeGrafter"/>
</dbReference>
<evidence type="ECO:0000256" key="1">
    <source>
        <dbReference type="ARBA" id="ARBA00010716"/>
    </source>
</evidence>
<gene>
    <name evidence="3" type="ORF">IAD41_02735</name>
</gene>
<name>A0A9D1K396_9BACT</name>
<dbReference type="AlphaFoldDB" id="A0A9D1K396"/>
<organism evidence="3 4">
    <name type="scientific">Candidatus Scatenecus faecavium</name>
    <dbReference type="NCBI Taxonomy" id="2840915"/>
    <lineage>
        <taxon>Bacteria</taxon>
        <taxon>Candidatus Scatenecus</taxon>
    </lineage>
</organism>
<dbReference type="GO" id="GO:0006046">
    <property type="term" value="P:N-acetylglucosamine catabolic process"/>
    <property type="evidence" value="ECO:0007669"/>
    <property type="project" value="TreeGrafter"/>
</dbReference>
<keyword evidence="2" id="KW-0378">Hydrolase</keyword>
<dbReference type="Proteomes" id="UP000824139">
    <property type="component" value="Unassembled WGS sequence"/>
</dbReference>
<evidence type="ECO:0000256" key="2">
    <source>
        <dbReference type="ARBA" id="ARBA00022801"/>
    </source>
</evidence>
<dbReference type="EMBL" id="DVJO01000058">
    <property type="protein sequence ID" value="HIS82507.1"/>
    <property type="molecule type" value="Genomic_DNA"/>
</dbReference>
<dbReference type="SUPFAM" id="SSF51556">
    <property type="entry name" value="Metallo-dependent hydrolases"/>
    <property type="match status" value="1"/>
</dbReference>
<proteinExistence type="inferred from homology"/>
<reference evidence="3" key="2">
    <citation type="journal article" date="2021" name="PeerJ">
        <title>Extensive microbial diversity within the chicken gut microbiome revealed by metagenomics and culture.</title>
        <authorList>
            <person name="Gilroy R."/>
            <person name="Ravi A."/>
            <person name="Getino M."/>
            <person name="Pursley I."/>
            <person name="Horton D.L."/>
            <person name="Alikhan N.F."/>
            <person name="Baker D."/>
            <person name="Gharbi K."/>
            <person name="Hall N."/>
            <person name="Watson M."/>
            <person name="Adriaenssens E.M."/>
            <person name="Foster-Nyarko E."/>
            <person name="Jarju S."/>
            <person name="Secka A."/>
            <person name="Antonio M."/>
            <person name="Oren A."/>
            <person name="Chaudhuri R.R."/>
            <person name="La Ragione R."/>
            <person name="Hildebrand F."/>
            <person name="Pallen M.J."/>
        </authorList>
    </citation>
    <scope>NUCLEOTIDE SEQUENCE</scope>
    <source>
        <strain evidence="3">CHK152-2994</strain>
    </source>
</reference>
<dbReference type="PANTHER" id="PTHR11113">
    <property type="entry name" value="N-ACETYLGLUCOSAMINE-6-PHOSPHATE DEACETYLASE"/>
    <property type="match status" value="1"/>
</dbReference>
<accession>A0A9D1K396</accession>
<comment type="caution">
    <text evidence="3">The sequence shown here is derived from an EMBL/GenBank/DDBJ whole genome shotgun (WGS) entry which is preliminary data.</text>
</comment>